<dbReference type="AlphaFoldDB" id="I3CAM7"/>
<dbReference type="CDD" id="cd02947">
    <property type="entry name" value="TRX_family"/>
    <property type="match status" value="1"/>
</dbReference>
<dbReference type="InterPro" id="IPR036249">
    <property type="entry name" value="Thioredoxin-like_sf"/>
</dbReference>
<dbReference type="SUPFAM" id="SSF52833">
    <property type="entry name" value="Thioredoxin-like"/>
    <property type="match status" value="1"/>
</dbReference>
<dbReference type="OrthoDB" id="1447742at2"/>
<accession>I3CAM7</accession>
<gene>
    <name evidence="1" type="ORF">JoomaDRAFT_3737</name>
</gene>
<name>I3CAM7_9FLAO</name>
<keyword evidence="2" id="KW-1185">Reference proteome</keyword>
<dbReference type="RefSeq" id="WP_008615135.1">
    <property type="nucleotide sequence ID" value="NZ_JH651379.1"/>
</dbReference>
<dbReference type="Gene3D" id="3.40.30.10">
    <property type="entry name" value="Glutaredoxin"/>
    <property type="match status" value="1"/>
</dbReference>
<protein>
    <submittedName>
        <fullName evidence="1">Thioredoxin</fullName>
    </submittedName>
</protein>
<dbReference type="Pfam" id="PF13899">
    <property type="entry name" value="Thioredoxin_7"/>
    <property type="match status" value="1"/>
</dbReference>
<dbReference type="eggNOG" id="ENOG50343US">
    <property type="taxonomic scope" value="Bacteria"/>
</dbReference>
<evidence type="ECO:0000313" key="2">
    <source>
        <dbReference type="Proteomes" id="UP000004690"/>
    </source>
</evidence>
<sequence>MYQKLLILIIFFSSTCLGFSQEKSTDELTELVEWVYNVDEGIKLGEKADKDVIIYFGMKKCVPCRFIKKYAFVTEEFKEYSKKFVMVKIYDDLDKENTENQEYVKKYREIYGIESVPTMVLLKRNGEQDSFFTYVRKPDDLINQIEEYYN</sequence>
<dbReference type="HOGENOM" id="CLU_1738103_0_0_10"/>
<dbReference type="EMBL" id="JH651379">
    <property type="protein sequence ID" value="EIJ40670.1"/>
    <property type="molecule type" value="Genomic_DNA"/>
</dbReference>
<organism evidence="1 2">
    <name type="scientific">Galbibacter orientalis DSM 19592</name>
    <dbReference type="NCBI Taxonomy" id="926559"/>
    <lineage>
        <taxon>Bacteria</taxon>
        <taxon>Pseudomonadati</taxon>
        <taxon>Bacteroidota</taxon>
        <taxon>Flavobacteriia</taxon>
        <taxon>Flavobacteriales</taxon>
        <taxon>Flavobacteriaceae</taxon>
        <taxon>Galbibacter</taxon>
    </lineage>
</organism>
<proteinExistence type="predicted"/>
<dbReference type="Proteomes" id="UP000004690">
    <property type="component" value="Unassembled WGS sequence"/>
</dbReference>
<reference evidence="1 2" key="1">
    <citation type="submission" date="2012-02" db="EMBL/GenBank/DDBJ databases">
        <title>Improved High-Quality Draft genome of Joostella marina DSM 19592.</title>
        <authorList>
            <consortium name="US DOE Joint Genome Institute (JGI-PGF)"/>
            <person name="Lucas S."/>
            <person name="Copeland A."/>
            <person name="Lapidus A."/>
            <person name="Bruce D."/>
            <person name="Goodwin L."/>
            <person name="Pitluck S."/>
            <person name="Peters L."/>
            <person name="Chertkov O."/>
            <person name="Ovchinnikova G."/>
            <person name="Kyrpides N."/>
            <person name="Mavromatis K."/>
            <person name="Detter J.C."/>
            <person name="Han C."/>
            <person name="Land M."/>
            <person name="Hauser L."/>
            <person name="Markowitz V."/>
            <person name="Cheng J.-F."/>
            <person name="Hugenholtz P."/>
            <person name="Woyke T."/>
            <person name="Wu D."/>
            <person name="Tindall B."/>
            <person name="Brambilla E."/>
            <person name="Klenk H.-P."/>
            <person name="Eisen J.A."/>
        </authorList>
    </citation>
    <scope>NUCLEOTIDE SEQUENCE [LARGE SCALE GENOMIC DNA]</scope>
    <source>
        <strain evidence="1 2">DSM 19592</strain>
    </source>
</reference>
<evidence type="ECO:0000313" key="1">
    <source>
        <dbReference type="EMBL" id="EIJ40670.1"/>
    </source>
</evidence>